<dbReference type="RefSeq" id="WP_344159278.1">
    <property type="nucleotide sequence ID" value="NZ_BAAANF010000020.1"/>
</dbReference>
<proteinExistence type="predicted"/>
<dbReference type="EMBL" id="BAAANF010000020">
    <property type="protein sequence ID" value="GAA1704934.1"/>
    <property type="molecule type" value="Genomic_DNA"/>
</dbReference>
<evidence type="ECO:0000313" key="2">
    <source>
        <dbReference type="EMBL" id="GAA1704934.1"/>
    </source>
</evidence>
<comment type="caution">
    <text evidence="2">The sequence shown here is derived from an EMBL/GenBank/DDBJ whole genome shotgun (WGS) entry which is preliminary data.</text>
</comment>
<organism evidence="2 3">
    <name type="scientific">Kribbella yunnanensis</name>
    <dbReference type="NCBI Taxonomy" id="190194"/>
    <lineage>
        <taxon>Bacteria</taxon>
        <taxon>Bacillati</taxon>
        <taxon>Actinomycetota</taxon>
        <taxon>Actinomycetes</taxon>
        <taxon>Propionibacteriales</taxon>
        <taxon>Kribbellaceae</taxon>
        <taxon>Kribbella</taxon>
    </lineage>
</organism>
<keyword evidence="3" id="KW-1185">Reference proteome</keyword>
<dbReference type="PANTHER" id="PTHR10362">
    <property type="entry name" value="HISTIDINE AMMONIA-LYASE"/>
    <property type="match status" value="1"/>
</dbReference>
<keyword evidence="1 2" id="KW-0456">Lyase</keyword>
<evidence type="ECO:0000256" key="1">
    <source>
        <dbReference type="ARBA" id="ARBA00023239"/>
    </source>
</evidence>
<sequence>MLINQAADVEPSSAEPVEIAQPLLDHLAAIRREVLQALASDEPVYGVNTGMGAMSKVRLSESEQRIHQRNLLLGRAVGGPPWLPADEARAVLLGRLRTFLNGDAGVSVELIQQLVALINSNVVPQIPAEGAGSAGEIIPLAHAFGSLVGGHVSGFELGPKEGIALLAGIPGATGRAALQVVRARGLAEHLTVVAAGAIAVVGANRAPYQPLAGRGDDVLAGELARLLELAGPEEEPRSLQAPVSFRVAGQVIAHVRRSIDDLDRAVGRAFDGVTDSPAYLGGEFVGTAGFHGIDLTAYCDHLTAALAHAAEVSAARLHRLLDPNVTGLPAQLTHEPGPQAGLVAVHKRAVATTHRLRRLTLPAAIGTAETSNGQEDVQTFSWEAVGNLGEAIRLTREVTACELLAVYQAFTLAKRPLPTSLQMVADVVPPISSDRPFGKDLTRLLETVLS</sequence>
<name>A0ABN2IH54_9ACTN</name>
<accession>A0ABN2IH54</accession>
<dbReference type="InterPro" id="IPR024083">
    <property type="entry name" value="Fumarase/histidase_N"/>
</dbReference>
<dbReference type="Gene3D" id="1.20.200.10">
    <property type="entry name" value="Fumarase/aspartase (Central domain)"/>
    <property type="match status" value="1"/>
</dbReference>
<evidence type="ECO:0000313" key="3">
    <source>
        <dbReference type="Proteomes" id="UP001500280"/>
    </source>
</evidence>
<gene>
    <name evidence="2" type="ORF">GCM10009745_60570</name>
</gene>
<dbReference type="InterPro" id="IPR008948">
    <property type="entry name" value="L-Aspartase-like"/>
</dbReference>
<dbReference type="SUPFAM" id="SSF48557">
    <property type="entry name" value="L-aspartase-like"/>
    <property type="match status" value="1"/>
</dbReference>
<dbReference type="GO" id="GO:0016829">
    <property type="term" value="F:lyase activity"/>
    <property type="evidence" value="ECO:0007669"/>
    <property type="project" value="UniProtKB-KW"/>
</dbReference>
<reference evidence="2 3" key="1">
    <citation type="journal article" date="2019" name="Int. J. Syst. Evol. Microbiol.">
        <title>The Global Catalogue of Microorganisms (GCM) 10K type strain sequencing project: providing services to taxonomists for standard genome sequencing and annotation.</title>
        <authorList>
            <consortium name="The Broad Institute Genomics Platform"/>
            <consortium name="The Broad Institute Genome Sequencing Center for Infectious Disease"/>
            <person name="Wu L."/>
            <person name="Ma J."/>
        </authorList>
    </citation>
    <scope>NUCLEOTIDE SEQUENCE [LARGE SCALE GENOMIC DNA]</scope>
    <source>
        <strain evidence="2 3">JCM 14307</strain>
    </source>
</reference>
<dbReference type="Gene3D" id="1.10.275.10">
    <property type="entry name" value="Fumarase/aspartase (N-terminal domain)"/>
    <property type="match status" value="1"/>
</dbReference>
<dbReference type="Proteomes" id="UP001500280">
    <property type="component" value="Unassembled WGS sequence"/>
</dbReference>
<dbReference type="Pfam" id="PF00221">
    <property type="entry name" value="Lyase_aromatic"/>
    <property type="match status" value="1"/>
</dbReference>
<dbReference type="InterPro" id="IPR001106">
    <property type="entry name" value="Aromatic_Lyase"/>
</dbReference>
<protein>
    <submittedName>
        <fullName evidence="2">Aromatic amino acid lyase</fullName>
    </submittedName>
</protein>